<comment type="caution">
    <text evidence="4">The sequence shown here is derived from an EMBL/GenBank/DDBJ whole genome shotgun (WGS) entry which is preliminary data.</text>
</comment>
<feature type="compositionally biased region" description="Basic and acidic residues" evidence="2">
    <location>
        <begin position="637"/>
        <end position="646"/>
    </location>
</feature>
<evidence type="ECO:0000313" key="4">
    <source>
        <dbReference type="EMBL" id="KAK7029629.1"/>
    </source>
</evidence>
<evidence type="ECO:0000313" key="5">
    <source>
        <dbReference type="Proteomes" id="UP001383192"/>
    </source>
</evidence>
<feature type="region of interest" description="Disordered" evidence="2">
    <location>
        <begin position="394"/>
        <end position="434"/>
    </location>
</feature>
<proteinExistence type="predicted"/>
<feature type="compositionally biased region" description="Polar residues" evidence="2">
    <location>
        <begin position="272"/>
        <end position="286"/>
    </location>
</feature>
<feature type="domain" description="BAG" evidence="3">
    <location>
        <begin position="492"/>
        <end position="536"/>
    </location>
</feature>
<dbReference type="AlphaFoldDB" id="A0AAW0BTD2"/>
<dbReference type="Pfam" id="PF02179">
    <property type="entry name" value="BAG"/>
    <property type="match status" value="1"/>
</dbReference>
<gene>
    <name evidence="4" type="ORF">VNI00_014327</name>
</gene>
<dbReference type="CDD" id="cd22249">
    <property type="entry name" value="UDM1_RNF168_RNF169-like"/>
    <property type="match status" value="1"/>
</dbReference>
<feature type="region of interest" description="Disordered" evidence="2">
    <location>
        <begin position="544"/>
        <end position="772"/>
    </location>
</feature>
<feature type="compositionally biased region" description="Polar residues" evidence="2">
    <location>
        <begin position="688"/>
        <end position="709"/>
    </location>
</feature>
<feature type="compositionally biased region" description="Basic and acidic residues" evidence="2">
    <location>
        <begin position="746"/>
        <end position="758"/>
    </location>
</feature>
<feature type="compositionally biased region" description="Acidic residues" evidence="2">
    <location>
        <begin position="759"/>
        <end position="772"/>
    </location>
</feature>
<feature type="compositionally biased region" description="Basic and acidic residues" evidence="2">
    <location>
        <begin position="413"/>
        <end position="422"/>
    </location>
</feature>
<dbReference type="Gene3D" id="1.20.58.120">
    <property type="entry name" value="BAG domain"/>
    <property type="match status" value="1"/>
</dbReference>
<accession>A0AAW0BTD2</accession>
<dbReference type="SUPFAM" id="SSF63491">
    <property type="entry name" value="BAG domain"/>
    <property type="match status" value="1"/>
</dbReference>
<reference evidence="4 5" key="1">
    <citation type="submission" date="2024-01" db="EMBL/GenBank/DDBJ databases">
        <title>A draft genome for a cacao thread blight-causing isolate of Paramarasmius palmivorus.</title>
        <authorList>
            <person name="Baruah I.K."/>
            <person name="Bukari Y."/>
            <person name="Amoako-Attah I."/>
            <person name="Meinhardt L.W."/>
            <person name="Bailey B.A."/>
            <person name="Cohen S.P."/>
        </authorList>
    </citation>
    <scope>NUCLEOTIDE SEQUENCE [LARGE SCALE GENOMIC DNA]</scope>
    <source>
        <strain evidence="4 5">GH-12</strain>
    </source>
</reference>
<dbReference type="EMBL" id="JAYKXP010000080">
    <property type="protein sequence ID" value="KAK7029629.1"/>
    <property type="molecule type" value="Genomic_DNA"/>
</dbReference>
<name>A0AAW0BTD2_9AGAR</name>
<organism evidence="4 5">
    <name type="scientific">Paramarasmius palmivorus</name>
    <dbReference type="NCBI Taxonomy" id="297713"/>
    <lineage>
        <taxon>Eukaryota</taxon>
        <taxon>Fungi</taxon>
        <taxon>Dikarya</taxon>
        <taxon>Basidiomycota</taxon>
        <taxon>Agaricomycotina</taxon>
        <taxon>Agaricomycetes</taxon>
        <taxon>Agaricomycetidae</taxon>
        <taxon>Agaricales</taxon>
        <taxon>Marasmiineae</taxon>
        <taxon>Marasmiaceae</taxon>
        <taxon>Paramarasmius</taxon>
    </lineage>
</organism>
<feature type="compositionally biased region" description="Basic and acidic residues" evidence="2">
    <location>
        <begin position="574"/>
        <end position="583"/>
    </location>
</feature>
<dbReference type="InterPro" id="IPR003103">
    <property type="entry name" value="BAG_domain"/>
</dbReference>
<sequence>MFRRNSSQVSARDKYLSALAEMKAAEAEFIASEQRRKEEELLAEELALRRRLEEIQLHKKSRVRYDSALDDDSYDLSSYRHRSYGRHTDTPKTEDRLTRLRRELEEEELRVARQKKQEREMEAVLRREKREAEKIALRRKEEENRLALIRRQREQEEKRLLELRRAAAVNASATCKVCINSARSSPNVHDKCLQKTSQSCLRPSTQPSRVSIDWEASLGQAVKSKDADFTSKFVSPEQPSTNTPLESTTFEDFLRLVSGAIGPQSKKDGRTPATTVNKAPNTSTKTDTNAVHIIPEDFVKVFAGFNSEAIKSKESKVSSAQNNPKTGGAGTITSGAPGALGKDKTVTPTPKRPESFATSLKDQLIARLNKDGEGEIKEAIHSILASLSHASVEQTTADAKPDSTETLPFPVARRTDLEKQDSEESVAEDTSNQIAKSMDAVRGIETEFVSLQQAFTFPSKLDFSPPSSRPSTPTSDALASRLAYTPRNHPVRYYEQSLSGLLAQLDCVESFGSIEVRMKRKEVVEKVEGALEELEKEVEGRWRSQNVMGGAEVRDAETQASNPQESAVFEPSSDETKVEHLETEPGNATAEDGVEAELVPEASSPVDDVPQADVGLSELREQSFEADVPTSSSESDGVDKSTNHDDLLEESGNAPSATPEKQNVDADSVETSEDFSPVTVSEDLAVDTPSSTTPPNFSVTSPPSLSASYPPTAPSGEGVLSVDGDVESASSGDENVEESDGFLLSEHVEDVNSRLPDIKEEDVDSDWSEVEA</sequence>
<keyword evidence="1" id="KW-0175">Coiled coil</keyword>
<evidence type="ECO:0000256" key="2">
    <source>
        <dbReference type="SAM" id="MobiDB-lite"/>
    </source>
</evidence>
<feature type="region of interest" description="Disordered" evidence="2">
    <location>
        <begin position="261"/>
        <end position="286"/>
    </location>
</feature>
<dbReference type="Proteomes" id="UP001383192">
    <property type="component" value="Unassembled WGS sequence"/>
</dbReference>
<evidence type="ECO:0000259" key="3">
    <source>
        <dbReference type="Pfam" id="PF02179"/>
    </source>
</evidence>
<protein>
    <recommendedName>
        <fullName evidence="3">BAG domain-containing protein</fullName>
    </recommendedName>
</protein>
<evidence type="ECO:0000256" key="1">
    <source>
        <dbReference type="SAM" id="Coils"/>
    </source>
</evidence>
<dbReference type="InterPro" id="IPR036533">
    <property type="entry name" value="BAG_dom_sf"/>
</dbReference>
<keyword evidence="5" id="KW-1185">Reference proteome</keyword>
<feature type="region of interest" description="Disordered" evidence="2">
    <location>
        <begin position="312"/>
        <end position="358"/>
    </location>
</feature>
<feature type="coiled-coil region" evidence="1">
    <location>
        <begin position="90"/>
        <end position="166"/>
    </location>
</feature>
<dbReference type="GO" id="GO:0051087">
    <property type="term" value="F:protein-folding chaperone binding"/>
    <property type="evidence" value="ECO:0007669"/>
    <property type="project" value="InterPro"/>
</dbReference>